<dbReference type="InterPro" id="IPR003695">
    <property type="entry name" value="Ppx_GppA_N"/>
</dbReference>
<accession>A0A2T2XBI3</accession>
<dbReference type="Pfam" id="PF21447">
    <property type="entry name" value="Ppx-GppA_III"/>
    <property type="match status" value="1"/>
</dbReference>
<dbReference type="GO" id="GO:0006357">
    <property type="term" value="P:regulation of transcription by RNA polymerase II"/>
    <property type="evidence" value="ECO:0007669"/>
    <property type="project" value="TreeGrafter"/>
</dbReference>
<dbReference type="Gene3D" id="1.10.3210.10">
    <property type="entry name" value="Hypothetical protein af1432"/>
    <property type="match status" value="1"/>
</dbReference>
<dbReference type="AlphaFoldDB" id="A0A2T2XBI3"/>
<dbReference type="Gene3D" id="3.30.420.150">
    <property type="entry name" value="Exopolyphosphatase. Domain 2"/>
    <property type="match status" value="1"/>
</dbReference>
<reference evidence="4 5" key="1">
    <citation type="journal article" date="2014" name="BMC Genomics">
        <title>Comparison of environmental and isolate Sulfobacillus genomes reveals diverse carbon, sulfur, nitrogen, and hydrogen metabolisms.</title>
        <authorList>
            <person name="Justice N.B."/>
            <person name="Norman A."/>
            <person name="Brown C.T."/>
            <person name="Singh A."/>
            <person name="Thomas B.C."/>
            <person name="Banfield J.F."/>
        </authorList>
    </citation>
    <scope>NUCLEOTIDE SEQUENCE [LARGE SCALE GENOMIC DNA]</scope>
    <source>
        <strain evidence="4">AMDSBA1</strain>
    </source>
</reference>
<feature type="domain" description="Ppx/GppA phosphatase C-terminal" evidence="3">
    <location>
        <begin position="347"/>
        <end position="444"/>
    </location>
</feature>
<dbReference type="PANTHER" id="PTHR30005">
    <property type="entry name" value="EXOPOLYPHOSPHATASE"/>
    <property type="match status" value="1"/>
</dbReference>
<organism evidence="4 5">
    <name type="scientific">Sulfobacillus benefaciens</name>
    <dbReference type="NCBI Taxonomy" id="453960"/>
    <lineage>
        <taxon>Bacteria</taxon>
        <taxon>Bacillati</taxon>
        <taxon>Bacillota</taxon>
        <taxon>Clostridia</taxon>
        <taxon>Eubacteriales</taxon>
        <taxon>Clostridiales Family XVII. Incertae Sedis</taxon>
        <taxon>Sulfobacillus</taxon>
    </lineage>
</organism>
<proteinExistence type="inferred from homology"/>
<dbReference type="SUPFAM" id="SSF53067">
    <property type="entry name" value="Actin-like ATPase domain"/>
    <property type="match status" value="2"/>
</dbReference>
<name>A0A2T2XBI3_9FIRM</name>
<evidence type="ECO:0000313" key="4">
    <source>
        <dbReference type="EMBL" id="PSR31864.1"/>
    </source>
</evidence>
<dbReference type="InterPro" id="IPR043129">
    <property type="entry name" value="ATPase_NBD"/>
</dbReference>
<dbReference type="SUPFAM" id="SSF109604">
    <property type="entry name" value="HD-domain/PDEase-like"/>
    <property type="match status" value="1"/>
</dbReference>
<dbReference type="Pfam" id="PF02541">
    <property type="entry name" value="Ppx-GppA"/>
    <property type="match status" value="1"/>
</dbReference>
<dbReference type="Gene3D" id="3.30.420.40">
    <property type="match status" value="1"/>
</dbReference>
<protein>
    <submittedName>
        <fullName evidence="4">Uncharacterized protein</fullName>
    </submittedName>
</protein>
<dbReference type="InterPro" id="IPR050273">
    <property type="entry name" value="GppA/Ppx_hydrolase"/>
</dbReference>
<dbReference type="EMBL" id="PXYT01000001">
    <property type="protein sequence ID" value="PSR31864.1"/>
    <property type="molecule type" value="Genomic_DNA"/>
</dbReference>
<comment type="caution">
    <text evidence="4">The sequence shown here is derived from an EMBL/GenBank/DDBJ whole genome shotgun (WGS) entry which is preliminary data.</text>
</comment>
<evidence type="ECO:0000259" key="2">
    <source>
        <dbReference type="Pfam" id="PF02541"/>
    </source>
</evidence>
<dbReference type="CDD" id="cd24052">
    <property type="entry name" value="ASKHA_NBD_HpPPX-GppA-like"/>
    <property type="match status" value="1"/>
</dbReference>
<evidence type="ECO:0000256" key="1">
    <source>
        <dbReference type="ARBA" id="ARBA00007125"/>
    </source>
</evidence>
<gene>
    <name evidence="4" type="ORF">C7B43_01180</name>
</gene>
<dbReference type="InterPro" id="IPR048950">
    <property type="entry name" value="Ppx_GppA_C"/>
</dbReference>
<sequence>MVIITENPILAIIDIGSNSLRLMVAKRLKEGGAVIVDERKETPRLALAKDTEGFLTLDGFSRLIQALQYFRDVAQAFNADPIIVRATAALRNLANQQQVLQEINRQTGLTVEVLSGDEEAAIGFLAVKNSIPLTKGWTIDVGGGSTEIVSYENGDIRHQRSFAFGAVSLSSLNLSLTDMMSWVQEQYAQVNWLQTRSPQSIALGGSARVMARSIQHESEYPLQQIHAFRVPTVVIDAWLAKIALMTPDQRKKVAHIPKDRLDIIVPGIAIILGLLKTTQSDTLTISGYGLRNGLLLQHMESNTPTFPSLALDSAWNVALRSEWPSGLTKALQEQVSQLGKAVKGLLGLSERSMELVQSAALLRYCGRNVNMYHWDRHTFYHILGSSLTGLNHQEWVSVALIASYRSSKRLQKFWSPFSSIVSREQLVLVRKLGVLLRLAEIFSAPSMNGVERLSVQHSNKQLIITVSGTGISCPIEELKDVAKDIKKSWQMKLVVPGLLN</sequence>
<comment type="similarity">
    <text evidence="1">Belongs to the GppA/Ppx family.</text>
</comment>
<feature type="domain" description="Ppx/GppA phosphatase N-terminal" evidence="2">
    <location>
        <begin position="29"/>
        <end position="300"/>
    </location>
</feature>
<dbReference type="PANTHER" id="PTHR30005:SF0">
    <property type="entry name" value="RETROGRADE REGULATION PROTEIN 2"/>
    <property type="match status" value="1"/>
</dbReference>
<evidence type="ECO:0000259" key="3">
    <source>
        <dbReference type="Pfam" id="PF21447"/>
    </source>
</evidence>
<dbReference type="Proteomes" id="UP000242699">
    <property type="component" value="Unassembled WGS sequence"/>
</dbReference>
<evidence type="ECO:0000313" key="5">
    <source>
        <dbReference type="Proteomes" id="UP000242699"/>
    </source>
</evidence>